<dbReference type="Pfam" id="PF00535">
    <property type="entry name" value="Glycos_transf_2"/>
    <property type="match status" value="1"/>
</dbReference>
<dbReference type="InterPro" id="IPR029044">
    <property type="entry name" value="Nucleotide-diphossugar_trans"/>
</dbReference>
<accession>A0A1F2URN2</accession>
<evidence type="ECO:0000313" key="3">
    <source>
        <dbReference type="Proteomes" id="UP000178086"/>
    </source>
</evidence>
<dbReference type="CDD" id="cd00761">
    <property type="entry name" value="Glyco_tranf_GTA_type"/>
    <property type="match status" value="1"/>
</dbReference>
<name>A0A1F2URN2_9ACTN</name>
<evidence type="ECO:0000259" key="1">
    <source>
        <dbReference type="Pfam" id="PF00535"/>
    </source>
</evidence>
<dbReference type="PANTHER" id="PTHR43685:SF2">
    <property type="entry name" value="GLYCOSYLTRANSFERASE 2-LIKE DOMAIN-CONTAINING PROTEIN"/>
    <property type="match status" value="1"/>
</dbReference>
<dbReference type="InterPro" id="IPR001173">
    <property type="entry name" value="Glyco_trans_2-like"/>
</dbReference>
<dbReference type="SUPFAM" id="SSF53448">
    <property type="entry name" value="Nucleotide-diphospho-sugar transferases"/>
    <property type="match status" value="1"/>
</dbReference>
<dbReference type="Gene3D" id="3.90.550.10">
    <property type="entry name" value="Spore Coat Polysaccharide Biosynthesis Protein SpsA, Chain A"/>
    <property type="match status" value="1"/>
</dbReference>
<dbReference type="EMBL" id="MELI01000012">
    <property type="protein sequence ID" value="OFW35612.1"/>
    <property type="molecule type" value="Genomic_DNA"/>
</dbReference>
<dbReference type="PANTHER" id="PTHR43685">
    <property type="entry name" value="GLYCOSYLTRANSFERASE"/>
    <property type="match status" value="1"/>
</dbReference>
<comment type="caution">
    <text evidence="2">The sequence shown here is derived from an EMBL/GenBank/DDBJ whole genome shotgun (WGS) entry which is preliminary data.</text>
</comment>
<dbReference type="Proteomes" id="UP000178086">
    <property type="component" value="Unassembled WGS sequence"/>
</dbReference>
<sequence>MEKILTVAIPTYNRAKYLDLLLSGLLSQVEDLRGWVDIVISDNCSTDGTREVVRRYSDAGLSLRYLRNQQNMGATWNTIRCFEEAQTKYVLVFGDDDILLDGTFKKLAQLLSNDDYGAVYLKSYSYLGDHMAERPANAESGTRIYDDPRLFFRQVNFWITFLSGIIVNKRALPGDFSPRQFESTSVPQLAWVIPAALSSKKNACVLDFCVAAKQANTGGYQLCSVFGASMNAIFDKLVALGAPKACFDEVNSKLLTDFFPINILLARKGANFKDENYFESLAPIFSGDIKFWVFVVPVIRLPLSAAAFWRRGMNFVLRGLRKIGVNI</sequence>
<organism evidence="2 3">
    <name type="scientific">Candidatus Aquicultor primus</name>
    <dbReference type="NCBI Taxonomy" id="1797195"/>
    <lineage>
        <taxon>Bacteria</taxon>
        <taxon>Bacillati</taxon>
        <taxon>Actinomycetota</taxon>
        <taxon>Candidatus Aquicultoria</taxon>
        <taxon>Candidatus Aquicultorales</taxon>
        <taxon>Candidatus Aquicultoraceae</taxon>
        <taxon>Candidatus Aquicultor</taxon>
    </lineage>
</organism>
<reference evidence="2 3" key="1">
    <citation type="journal article" date="2016" name="Nat. Commun.">
        <title>Thousands of microbial genomes shed light on interconnected biogeochemical processes in an aquifer system.</title>
        <authorList>
            <person name="Anantharaman K."/>
            <person name="Brown C.T."/>
            <person name="Hug L.A."/>
            <person name="Sharon I."/>
            <person name="Castelle C.J."/>
            <person name="Probst A.J."/>
            <person name="Thomas B.C."/>
            <person name="Singh A."/>
            <person name="Wilkins M.J."/>
            <person name="Karaoz U."/>
            <person name="Brodie E.L."/>
            <person name="Williams K.H."/>
            <person name="Hubbard S.S."/>
            <person name="Banfield J.F."/>
        </authorList>
    </citation>
    <scope>NUCLEOTIDE SEQUENCE [LARGE SCALE GENOMIC DNA]</scope>
</reference>
<proteinExistence type="predicted"/>
<dbReference type="InterPro" id="IPR050834">
    <property type="entry name" value="Glycosyltransf_2"/>
</dbReference>
<evidence type="ECO:0000313" key="2">
    <source>
        <dbReference type="EMBL" id="OFW35612.1"/>
    </source>
</evidence>
<gene>
    <name evidence="2" type="ORF">A2074_04105</name>
</gene>
<dbReference type="AlphaFoldDB" id="A0A1F2URN2"/>
<feature type="domain" description="Glycosyltransferase 2-like" evidence="1">
    <location>
        <begin position="6"/>
        <end position="139"/>
    </location>
</feature>
<protein>
    <recommendedName>
        <fullName evidence="1">Glycosyltransferase 2-like domain-containing protein</fullName>
    </recommendedName>
</protein>